<dbReference type="InterPro" id="IPR013767">
    <property type="entry name" value="PAS_fold"/>
</dbReference>
<evidence type="ECO:0000259" key="6">
    <source>
        <dbReference type="PROSITE" id="PS50111"/>
    </source>
</evidence>
<evidence type="ECO:0000256" key="2">
    <source>
        <dbReference type="ARBA" id="ARBA00029447"/>
    </source>
</evidence>
<dbReference type="PROSITE" id="PS50111">
    <property type="entry name" value="CHEMOTAXIS_TRANSDUC_2"/>
    <property type="match status" value="1"/>
</dbReference>
<dbReference type="AlphaFoldDB" id="A0A917C6P7"/>
<protein>
    <recommendedName>
        <fullName evidence="10">Chemotaxis protein</fullName>
    </recommendedName>
</protein>
<accession>A0A917C6P7</accession>
<dbReference type="InterPro" id="IPR004089">
    <property type="entry name" value="MCPsignal_dom"/>
</dbReference>
<dbReference type="GO" id="GO:0016020">
    <property type="term" value="C:membrane"/>
    <property type="evidence" value="ECO:0007669"/>
    <property type="project" value="InterPro"/>
</dbReference>
<dbReference type="PANTHER" id="PTHR32089">
    <property type="entry name" value="METHYL-ACCEPTING CHEMOTAXIS PROTEIN MCPB"/>
    <property type="match status" value="1"/>
</dbReference>
<evidence type="ECO:0000313" key="8">
    <source>
        <dbReference type="EMBL" id="GGF74776.1"/>
    </source>
</evidence>
<name>A0A917C6P7_9PROT</name>
<gene>
    <name evidence="8" type="ORF">GCM10011332_31040</name>
</gene>
<dbReference type="SMART" id="SM00283">
    <property type="entry name" value="MA"/>
    <property type="match status" value="1"/>
</dbReference>
<feature type="domain" description="Methyl-accepting transducer" evidence="6">
    <location>
        <begin position="465"/>
        <end position="708"/>
    </location>
</feature>
<feature type="region of interest" description="Disordered" evidence="4">
    <location>
        <begin position="488"/>
        <end position="519"/>
    </location>
</feature>
<dbReference type="RefSeq" id="WP_188666904.1">
    <property type="nucleotide sequence ID" value="NZ_BMHV01000034.1"/>
</dbReference>
<dbReference type="InterPro" id="IPR035965">
    <property type="entry name" value="PAS-like_dom_sf"/>
</dbReference>
<dbReference type="Gene3D" id="6.10.340.10">
    <property type="match status" value="1"/>
</dbReference>
<reference evidence="8" key="2">
    <citation type="submission" date="2020-09" db="EMBL/GenBank/DDBJ databases">
        <authorList>
            <person name="Sun Q."/>
            <person name="Zhou Y."/>
        </authorList>
    </citation>
    <scope>NUCLEOTIDE SEQUENCE</scope>
    <source>
        <strain evidence="8">CGMCC 1.15254</strain>
    </source>
</reference>
<sequence>MYWTIRKILALIGVFSTAVMITTLVWLSNSYEKFSIKNFNDTSGEIASFLVRQSIAERYYEELFPIVDKWSRDRVLVQGAREGDAKKLTIGADATYMTQEVVSKTVMLQGVHVFDKELNNITFSSKGIEETVLSHQAIIGELQKRDKQAQRKPVAYTWKTKDGHPVHSLIMPIGGFKVAGYVEFITDPIPQFANLGSALSGEVKLLNAKKEVLLASHPQFAKPEGENEGETAEKTVNSGLETLFVDVPASTGETWMTVSLTRDISEFKNNLLEIRNQAISLVSIALLGCAIGGWLLLRFAVFAKLRNFANAMKDLGGGNTRVEIPPTGNDEFRTMASALEMLRESVRQAYRRQRIIENNASCIVLCDLDGNLNYCNVAARNFLQYAEDEDVSNKSADLFEQGAAFIAKISDSANLPFKQQFIYKDRHVEVDAQAVLSQHGAHVNTMLSWTDVTQQKQEREFAAKIMEEVTAVAQIVAQQARSLEHLSESLGTQSEETVTQAHQAQEISERNRQSASNASQTATLLNTNFSDMAEKSNTAKETAETAISVAQTGNRAVEELESSSSKIGEVTRMISDIAAQTRMLALNATIEAQRAGEAGKGFAVVADEVGRLAGLTSNATDEIAQTIAVVQNQVVDAKSAIEEINNVISQIHDIQFEVSSTVSQQESLTVEISQSVLGITDGSSDIDQIVNTVGSEAEKTGQLSNDLRGTSSKLSEEAANLQSNIDKYLKHLEGSE</sequence>
<reference evidence="8" key="1">
    <citation type="journal article" date="2014" name="Int. J. Syst. Evol. Microbiol.">
        <title>Complete genome sequence of Corynebacterium casei LMG S-19264T (=DSM 44701T), isolated from a smear-ripened cheese.</title>
        <authorList>
            <consortium name="US DOE Joint Genome Institute (JGI-PGF)"/>
            <person name="Walter F."/>
            <person name="Albersmeier A."/>
            <person name="Kalinowski J."/>
            <person name="Ruckert C."/>
        </authorList>
    </citation>
    <scope>NUCLEOTIDE SEQUENCE</scope>
    <source>
        <strain evidence="8">CGMCC 1.15254</strain>
    </source>
</reference>
<dbReference type="PRINTS" id="PR00260">
    <property type="entry name" value="CHEMTRNSDUCR"/>
</dbReference>
<dbReference type="InterPro" id="IPR004090">
    <property type="entry name" value="Chemotax_Me-accpt_rcpt"/>
</dbReference>
<dbReference type="SMART" id="SM00304">
    <property type="entry name" value="HAMP"/>
    <property type="match status" value="1"/>
</dbReference>
<dbReference type="Proteomes" id="UP000632498">
    <property type="component" value="Unassembled WGS sequence"/>
</dbReference>
<evidence type="ECO:0000256" key="3">
    <source>
        <dbReference type="PROSITE-ProRule" id="PRU00284"/>
    </source>
</evidence>
<organism evidence="8 9">
    <name type="scientific">Terasakiella brassicae</name>
    <dbReference type="NCBI Taxonomy" id="1634917"/>
    <lineage>
        <taxon>Bacteria</taxon>
        <taxon>Pseudomonadati</taxon>
        <taxon>Pseudomonadota</taxon>
        <taxon>Alphaproteobacteria</taxon>
        <taxon>Rhodospirillales</taxon>
        <taxon>Terasakiellaceae</taxon>
        <taxon>Terasakiella</taxon>
    </lineage>
</organism>
<dbReference type="Gene3D" id="1.10.287.950">
    <property type="entry name" value="Methyl-accepting chemotaxis protein"/>
    <property type="match status" value="1"/>
</dbReference>
<keyword evidence="9" id="KW-1185">Reference proteome</keyword>
<dbReference type="EMBL" id="BMHV01000034">
    <property type="protein sequence ID" value="GGF74776.1"/>
    <property type="molecule type" value="Genomic_DNA"/>
</dbReference>
<dbReference type="PANTHER" id="PTHR32089:SF112">
    <property type="entry name" value="LYSOZYME-LIKE PROTEIN-RELATED"/>
    <property type="match status" value="1"/>
</dbReference>
<dbReference type="SUPFAM" id="SSF55785">
    <property type="entry name" value="PYP-like sensor domain (PAS domain)"/>
    <property type="match status" value="1"/>
</dbReference>
<comment type="similarity">
    <text evidence="2">Belongs to the methyl-accepting chemotaxis (MCP) protein family.</text>
</comment>
<dbReference type="InterPro" id="IPR000014">
    <property type="entry name" value="PAS"/>
</dbReference>
<proteinExistence type="inferred from homology"/>
<evidence type="ECO:0000259" key="7">
    <source>
        <dbReference type="PROSITE" id="PS50885"/>
    </source>
</evidence>
<dbReference type="GO" id="GO:0007165">
    <property type="term" value="P:signal transduction"/>
    <property type="evidence" value="ECO:0007669"/>
    <property type="project" value="UniProtKB-KW"/>
</dbReference>
<evidence type="ECO:0008006" key="10">
    <source>
        <dbReference type="Google" id="ProtNLM"/>
    </source>
</evidence>
<dbReference type="SUPFAM" id="SSF58104">
    <property type="entry name" value="Methyl-accepting chemotaxis protein (MCP) signaling domain"/>
    <property type="match status" value="1"/>
</dbReference>
<dbReference type="Pfam" id="PF00015">
    <property type="entry name" value="MCPsignal"/>
    <property type="match status" value="1"/>
</dbReference>
<feature type="transmembrane region" description="Helical" evidence="5">
    <location>
        <begin position="278"/>
        <end position="297"/>
    </location>
</feature>
<dbReference type="CDD" id="cd00130">
    <property type="entry name" value="PAS"/>
    <property type="match status" value="1"/>
</dbReference>
<dbReference type="Gene3D" id="3.30.450.20">
    <property type="entry name" value="PAS domain"/>
    <property type="match status" value="1"/>
</dbReference>
<evidence type="ECO:0000256" key="5">
    <source>
        <dbReference type="SAM" id="Phobius"/>
    </source>
</evidence>
<dbReference type="GO" id="GO:0006355">
    <property type="term" value="P:regulation of DNA-templated transcription"/>
    <property type="evidence" value="ECO:0007669"/>
    <property type="project" value="InterPro"/>
</dbReference>
<feature type="domain" description="HAMP" evidence="7">
    <location>
        <begin position="299"/>
        <end position="351"/>
    </location>
</feature>
<feature type="compositionally biased region" description="Polar residues" evidence="4">
    <location>
        <begin position="489"/>
        <end position="506"/>
    </location>
</feature>
<dbReference type="GO" id="GO:0004888">
    <property type="term" value="F:transmembrane signaling receptor activity"/>
    <property type="evidence" value="ECO:0007669"/>
    <property type="project" value="InterPro"/>
</dbReference>
<keyword evidence="1 3" id="KW-0807">Transducer</keyword>
<dbReference type="GO" id="GO:0006935">
    <property type="term" value="P:chemotaxis"/>
    <property type="evidence" value="ECO:0007669"/>
    <property type="project" value="InterPro"/>
</dbReference>
<keyword evidence="5" id="KW-0472">Membrane</keyword>
<evidence type="ECO:0000256" key="4">
    <source>
        <dbReference type="SAM" id="MobiDB-lite"/>
    </source>
</evidence>
<keyword evidence="5" id="KW-0812">Transmembrane</keyword>
<evidence type="ECO:0000313" key="9">
    <source>
        <dbReference type="Proteomes" id="UP000632498"/>
    </source>
</evidence>
<dbReference type="Pfam" id="PF00989">
    <property type="entry name" value="PAS"/>
    <property type="match status" value="1"/>
</dbReference>
<comment type="caution">
    <text evidence="8">The sequence shown here is derived from an EMBL/GenBank/DDBJ whole genome shotgun (WGS) entry which is preliminary data.</text>
</comment>
<dbReference type="PROSITE" id="PS50885">
    <property type="entry name" value="HAMP"/>
    <property type="match status" value="1"/>
</dbReference>
<keyword evidence="5" id="KW-1133">Transmembrane helix</keyword>
<dbReference type="InterPro" id="IPR003660">
    <property type="entry name" value="HAMP_dom"/>
</dbReference>
<evidence type="ECO:0000256" key="1">
    <source>
        <dbReference type="ARBA" id="ARBA00023224"/>
    </source>
</evidence>
<dbReference type="Pfam" id="PF00672">
    <property type="entry name" value="HAMP"/>
    <property type="match status" value="1"/>
</dbReference>